<proteinExistence type="predicted"/>
<dbReference type="EMBL" id="LAZR01000256">
    <property type="protein sequence ID" value="KKN78829.1"/>
    <property type="molecule type" value="Genomic_DNA"/>
</dbReference>
<sequence>MNLECEPCWDDCPHYMQCHEIDDRDERQEDKSLEWKRQKN</sequence>
<comment type="caution">
    <text evidence="1">The sequence shown here is derived from an EMBL/GenBank/DDBJ whole genome shotgun (WGS) entry which is preliminary data.</text>
</comment>
<gene>
    <name evidence="1" type="ORF">LCGC14_0346010</name>
</gene>
<organism evidence="1">
    <name type="scientific">marine sediment metagenome</name>
    <dbReference type="NCBI Taxonomy" id="412755"/>
    <lineage>
        <taxon>unclassified sequences</taxon>
        <taxon>metagenomes</taxon>
        <taxon>ecological metagenomes</taxon>
    </lineage>
</organism>
<name>A0A0F9THW9_9ZZZZ</name>
<reference evidence="1" key="1">
    <citation type="journal article" date="2015" name="Nature">
        <title>Complex archaea that bridge the gap between prokaryotes and eukaryotes.</title>
        <authorList>
            <person name="Spang A."/>
            <person name="Saw J.H."/>
            <person name="Jorgensen S.L."/>
            <person name="Zaremba-Niedzwiedzka K."/>
            <person name="Martijn J."/>
            <person name="Lind A.E."/>
            <person name="van Eijk R."/>
            <person name="Schleper C."/>
            <person name="Guy L."/>
            <person name="Ettema T.J."/>
        </authorList>
    </citation>
    <scope>NUCLEOTIDE SEQUENCE</scope>
</reference>
<accession>A0A0F9THW9</accession>
<protein>
    <submittedName>
        <fullName evidence="1">Uncharacterized protein</fullName>
    </submittedName>
</protein>
<dbReference type="AlphaFoldDB" id="A0A0F9THW9"/>
<evidence type="ECO:0000313" key="1">
    <source>
        <dbReference type="EMBL" id="KKN78829.1"/>
    </source>
</evidence>